<dbReference type="GO" id="GO:0008664">
    <property type="term" value="F:RNA 2',3'-cyclic 3'-phosphodiesterase activity"/>
    <property type="evidence" value="ECO:0007669"/>
    <property type="project" value="UniProtKB-EC"/>
</dbReference>
<evidence type="ECO:0000313" key="4">
    <source>
        <dbReference type="Proteomes" id="UP000480266"/>
    </source>
</evidence>
<evidence type="ECO:0000256" key="1">
    <source>
        <dbReference type="ARBA" id="ARBA00022801"/>
    </source>
</evidence>
<dbReference type="Pfam" id="PF13563">
    <property type="entry name" value="2_5_RNA_ligase2"/>
    <property type="match status" value="1"/>
</dbReference>
<dbReference type="Proteomes" id="UP000480266">
    <property type="component" value="Unassembled WGS sequence"/>
</dbReference>
<keyword evidence="4" id="KW-1185">Reference proteome</keyword>
<dbReference type="EC" id="3.1.4.58" evidence="2"/>
<feature type="active site" description="Proton donor" evidence="2">
    <location>
        <position position="62"/>
    </location>
</feature>
<comment type="similarity">
    <text evidence="2">Belongs to the 2H phosphoesterase superfamily. ThpR family.</text>
</comment>
<keyword evidence="1 2" id="KW-0378">Hydrolase</keyword>
<gene>
    <name evidence="3" type="primary">thpR</name>
    <name evidence="3" type="ORF">G4V63_05200</name>
</gene>
<dbReference type="InterPro" id="IPR009097">
    <property type="entry name" value="Cyclic_Pdiesterase"/>
</dbReference>
<protein>
    <recommendedName>
        <fullName evidence="2">RNA 2',3'-cyclic phosphodiesterase</fullName>
        <shortName evidence="2">RNA 2',3'-CPDase</shortName>
        <ecNumber evidence="2">3.1.4.58</ecNumber>
    </recommendedName>
</protein>
<feature type="short sequence motif" description="HXTX 1" evidence="2">
    <location>
        <begin position="62"/>
        <end position="65"/>
    </location>
</feature>
<dbReference type="EMBL" id="JAAMRR010000264">
    <property type="protein sequence ID" value="NGX94634.1"/>
    <property type="molecule type" value="Genomic_DNA"/>
</dbReference>
<organism evidence="3 4">
    <name type="scientific">Candidatus Afipia apatlaquensis</name>
    <dbReference type="NCBI Taxonomy" id="2712852"/>
    <lineage>
        <taxon>Bacteria</taxon>
        <taxon>Pseudomonadati</taxon>
        <taxon>Pseudomonadota</taxon>
        <taxon>Alphaproteobacteria</taxon>
        <taxon>Hyphomicrobiales</taxon>
        <taxon>Nitrobacteraceae</taxon>
        <taxon>Afipia</taxon>
    </lineage>
</organism>
<dbReference type="HAMAP" id="MF_01940">
    <property type="entry name" value="RNA_CPDase"/>
    <property type="match status" value="1"/>
</dbReference>
<proteinExistence type="inferred from homology"/>
<comment type="caution">
    <text evidence="3">The sequence shown here is derived from an EMBL/GenBank/DDBJ whole genome shotgun (WGS) entry which is preliminary data.</text>
</comment>
<evidence type="ECO:0000256" key="2">
    <source>
        <dbReference type="HAMAP-Rule" id="MF_01940"/>
    </source>
</evidence>
<dbReference type="Gene3D" id="3.90.1140.10">
    <property type="entry name" value="Cyclic phosphodiesterase"/>
    <property type="match status" value="1"/>
</dbReference>
<dbReference type="PANTHER" id="PTHR35561:SF1">
    <property type="entry name" value="RNA 2',3'-CYCLIC PHOSPHODIESTERASE"/>
    <property type="match status" value="1"/>
</dbReference>
<name>A0A7C9VKL2_9BRAD</name>
<dbReference type="InterPro" id="IPR004175">
    <property type="entry name" value="RNA_CPDase"/>
</dbReference>
<dbReference type="PANTHER" id="PTHR35561">
    <property type="entry name" value="RNA 2',3'-CYCLIC PHOSPHODIESTERASE"/>
    <property type="match status" value="1"/>
</dbReference>
<dbReference type="NCBIfam" id="TIGR02258">
    <property type="entry name" value="2_5_ligase"/>
    <property type="match status" value="1"/>
</dbReference>
<dbReference type="GO" id="GO:0004113">
    <property type="term" value="F:2',3'-cyclic-nucleotide 3'-phosphodiesterase activity"/>
    <property type="evidence" value="ECO:0007669"/>
    <property type="project" value="InterPro"/>
</dbReference>
<sequence length="198" mass="22205">MPQQLVFQGFEPELPTLPEPKDGLFLALVPPAAMADRIGNLIQRLRHSHGLRGEPLSPCRLHVTLHYLGAYNGLPQNLVEAVCMAAPRVSLAPFEISFDRIGSFTSKRKTRPLVLRAGRDSAALTMLHRAVGEALTRAGLGRWVRPHFTPHITLLYDRRLVDEHPIESLGWTVTDFVFVHSLLGQGVHNHLARWPLER</sequence>
<dbReference type="AlphaFoldDB" id="A0A7C9VKL2"/>
<accession>A0A7C9VKL2</accession>
<feature type="active site" description="Proton acceptor" evidence="2">
    <location>
        <position position="151"/>
    </location>
</feature>
<comment type="catalytic activity">
    <reaction evidence="2">
        <text>a 3'-end 2',3'-cyclophospho-ribonucleotide-RNA + H2O = a 3'-end 2'-phospho-ribonucleotide-RNA + H(+)</text>
        <dbReference type="Rhea" id="RHEA:11828"/>
        <dbReference type="Rhea" id="RHEA-COMP:10464"/>
        <dbReference type="Rhea" id="RHEA-COMP:17353"/>
        <dbReference type="ChEBI" id="CHEBI:15377"/>
        <dbReference type="ChEBI" id="CHEBI:15378"/>
        <dbReference type="ChEBI" id="CHEBI:83064"/>
        <dbReference type="ChEBI" id="CHEBI:173113"/>
        <dbReference type="EC" id="3.1.4.58"/>
    </reaction>
</comment>
<reference evidence="3" key="1">
    <citation type="submission" date="2020-02" db="EMBL/GenBank/DDBJ databases">
        <title>Draft genome sequence of Candidatus Afipia apatlaquensis IBT-C3, a potential strain for decolorization of textile dyes.</title>
        <authorList>
            <person name="Sanchez-Reyes A."/>
            <person name="Breton-Deval L."/>
            <person name="Mangelson H."/>
            <person name="Sanchez-Flores A."/>
        </authorList>
    </citation>
    <scope>NUCLEOTIDE SEQUENCE [LARGE SCALE GENOMIC DNA]</scope>
    <source>
        <strain evidence="3">IBT-C3</strain>
    </source>
</reference>
<evidence type="ECO:0000313" key="3">
    <source>
        <dbReference type="EMBL" id="NGX94634.1"/>
    </source>
</evidence>
<dbReference type="SUPFAM" id="SSF55144">
    <property type="entry name" value="LigT-like"/>
    <property type="match status" value="1"/>
</dbReference>
<comment type="function">
    <text evidence="2">Hydrolyzes RNA 2',3'-cyclic phosphodiester to an RNA 2'-phosphomonoester.</text>
</comment>
<feature type="short sequence motif" description="HXTX 2" evidence="2">
    <location>
        <begin position="151"/>
        <end position="154"/>
    </location>
</feature>